<comment type="caution">
    <text evidence="2">The sequence shown here is derived from an EMBL/GenBank/DDBJ whole genome shotgun (WGS) entry which is preliminary data.</text>
</comment>
<name>A0ABP5V8X1_9ACTN</name>
<evidence type="ECO:0000313" key="3">
    <source>
        <dbReference type="Proteomes" id="UP001501444"/>
    </source>
</evidence>
<keyword evidence="1" id="KW-1133">Transmembrane helix</keyword>
<dbReference type="RefSeq" id="WP_344621088.1">
    <property type="nucleotide sequence ID" value="NZ_BAAARV010000147.1"/>
</dbReference>
<evidence type="ECO:0000256" key="1">
    <source>
        <dbReference type="SAM" id="Phobius"/>
    </source>
</evidence>
<proteinExistence type="predicted"/>
<dbReference type="EMBL" id="BAAARV010000147">
    <property type="protein sequence ID" value="GAA2396836.1"/>
    <property type="molecule type" value="Genomic_DNA"/>
</dbReference>
<accession>A0ABP5V8X1</accession>
<evidence type="ECO:0008006" key="4">
    <source>
        <dbReference type="Google" id="ProtNLM"/>
    </source>
</evidence>
<dbReference type="Proteomes" id="UP001501444">
    <property type="component" value="Unassembled WGS sequence"/>
</dbReference>
<protein>
    <recommendedName>
        <fullName evidence="4">PH domain-containing protein</fullName>
    </recommendedName>
</protein>
<gene>
    <name evidence="2" type="ORF">GCM10010170_112990</name>
</gene>
<keyword evidence="1" id="KW-0472">Membrane</keyword>
<sequence length="141" mass="15299">MVLTVAVSGHAPIMFDVVSAAVGVLVFPTVLASVVLLIWRQRLAWVRVSAAGLEFAATRRQPVFLPWSAAQTVRLRYRGPFTELLVMPTSLDAAAVAPIWAWAPQLHRRSDAPAFVVDVGMMTPGPSVLLDELDQRLAARG</sequence>
<organism evidence="2 3">
    <name type="scientific">Dactylosporangium salmoneum</name>
    <dbReference type="NCBI Taxonomy" id="53361"/>
    <lineage>
        <taxon>Bacteria</taxon>
        <taxon>Bacillati</taxon>
        <taxon>Actinomycetota</taxon>
        <taxon>Actinomycetes</taxon>
        <taxon>Micromonosporales</taxon>
        <taxon>Micromonosporaceae</taxon>
        <taxon>Dactylosporangium</taxon>
    </lineage>
</organism>
<evidence type="ECO:0000313" key="2">
    <source>
        <dbReference type="EMBL" id="GAA2396836.1"/>
    </source>
</evidence>
<keyword evidence="3" id="KW-1185">Reference proteome</keyword>
<feature type="transmembrane region" description="Helical" evidence="1">
    <location>
        <begin position="20"/>
        <end position="39"/>
    </location>
</feature>
<keyword evidence="1" id="KW-0812">Transmembrane</keyword>
<reference evidence="3" key="1">
    <citation type="journal article" date="2019" name="Int. J. Syst. Evol. Microbiol.">
        <title>The Global Catalogue of Microorganisms (GCM) 10K type strain sequencing project: providing services to taxonomists for standard genome sequencing and annotation.</title>
        <authorList>
            <consortium name="The Broad Institute Genomics Platform"/>
            <consortium name="The Broad Institute Genome Sequencing Center for Infectious Disease"/>
            <person name="Wu L."/>
            <person name="Ma J."/>
        </authorList>
    </citation>
    <scope>NUCLEOTIDE SEQUENCE [LARGE SCALE GENOMIC DNA]</scope>
    <source>
        <strain evidence="3">JCM 3272</strain>
    </source>
</reference>